<dbReference type="Pfam" id="PF01321">
    <property type="entry name" value="Creatinase_N"/>
    <property type="match status" value="1"/>
</dbReference>
<evidence type="ECO:0000259" key="1">
    <source>
        <dbReference type="Pfam" id="PF00557"/>
    </source>
</evidence>
<evidence type="ECO:0000259" key="2">
    <source>
        <dbReference type="Pfam" id="PF01321"/>
    </source>
</evidence>
<keyword evidence="3" id="KW-0645">Protease</keyword>
<dbReference type="SUPFAM" id="SSF53092">
    <property type="entry name" value="Creatinase/prolidase N-terminal domain"/>
    <property type="match status" value="1"/>
</dbReference>
<dbReference type="Gene3D" id="3.90.230.10">
    <property type="entry name" value="Creatinase/methionine aminopeptidase superfamily"/>
    <property type="match status" value="1"/>
</dbReference>
<proteinExistence type="predicted"/>
<feature type="domain" description="Peptidase M24" evidence="1">
    <location>
        <begin position="146"/>
        <end position="348"/>
    </location>
</feature>
<keyword evidence="4" id="KW-1185">Reference proteome</keyword>
<keyword evidence="3" id="KW-0031">Aminopeptidase</keyword>
<comment type="caution">
    <text evidence="3">The sequence shown here is derived from an EMBL/GenBank/DDBJ whole genome shotgun (WGS) entry which is preliminary data.</text>
</comment>
<dbReference type="AlphaFoldDB" id="A0A6M0RC00"/>
<dbReference type="InterPro" id="IPR000994">
    <property type="entry name" value="Pept_M24"/>
</dbReference>
<dbReference type="SUPFAM" id="SSF55920">
    <property type="entry name" value="Creatinase/aminopeptidase"/>
    <property type="match status" value="1"/>
</dbReference>
<dbReference type="RefSeq" id="WP_163249282.1">
    <property type="nucleotide sequence ID" value="NZ_SXDP01000005.1"/>
</dbReference>
<feature type="domain" description="Creatinase N-terminal" evidence="2">
    <location>
        <begin position="7"/>
        <end position="139"/>
    </location>
</feature>
<organism evidence="3 4">
    <name type="scientific">Clostridium niameyense</name>
    <dbReference type="NCBI Taxonomy" id="1622073"/>
    <lineage>
        <taxon>Bacteria</taxon>
        <taxon>Bacillati</taxon>
        <taxon>Bacillota</taxon>
        <taxon>Clostridia</taxon>
        <taxon>Eubacteriales</taxon>
        <taxon>Clostridiaceae</taxon>
        <taxon>Clostridium</taxon>
    </lineage>
</organism>
<dbReference type="CDD" id="cd01092">
    <property type="entry name" value="APP-like"/>
    <property type="match status" value="1"/>
</dbReference>
<name>A0A6M0RC00_9CLOT</name>
<dbReference type="PANTHER" id="PTHR46112:SF2">
    <property type="entry name" value="XAA-PRO AMINOPEPTIDASE P-RELATED"/>
    <property type="match status" value="1"/>
</dbReference>
<dbReference type="Gene3D" id="3.40.350.10">
    <property type="entry name" value="Creatinase/prolidase N-terminal domain"/>
    <property type="match status" value="1"/>
</dbReference>
<protein>
    <submittedName>
        <fullName evidence="3">Aminopeptidase P family protein</fullName>
    </submittedName>
</protein>
<dbReference type="InterPro" id="IPR050659">
    <property type="entry name" value="Peptidase_M24B"/>
</dbReference>
<dbReference type="Pfam" id="PF00557">
    <property type="entry name" value="Peptidase_M24"/>
    <property type="match status" value="1"/>
</dbReference>
<dbReference type="GO" id="GO:0004177">
    <property type="term" value="F:aminopeptidase activity"/>
    <property type="evidence" value="ECO:0007669"/>
    <property type="project" value="UniProtKB-KW"/>
</dbReference>
<sequence length="367" mass="41693">MFKAPYIENLYKSMRKDNLDAIIIGPSQDLEYLLDFSPVRDERFQALFLLKDGGYFYVTPELNYEEIAKKLGEDGEYYIWGDGEGFVHSVIQGLKDFNLLDKNIGVNCSIRAIDMLDISEKFNGKFFNAHNLLENFRIIKTEEDIEKMRVAAKMADEVMDQLTKFIEPGITEKDIKDKIKYIFNELGADGLAFEPVIASGPNSSMPHYSEDSRVIEEKDLIILDLGCKYKGYCSDTSRTFFIGGITDEEKEIYKIVKKSHYEAEKFAKVGVTCGEVDKVARHIINEAGHGGHFLNRTGHGIGYSVHEAPYIRENNDMVLKPGMAFSIEPGIYIPGEFGMRIEDIVVIDKDGNPEILNNFSRDIIIIK</sequence>
<dbReference type="InterPro" id="IPR036005">
    <property type="entry name" value="Creatinase/aminopeptidase-like"/>
</dbReference>
<reference evidence="3 4" key="1">
    <citation type="submission" date="2019-04" db="EMBL/GenBank/DDBJ databases">
        <title>Genome sequencing of Clostridium botulinum Groups I-IV and Clostridium butyricum.</title>
        <authorList>
            <person name="Brunt J."/>
            <person name="Van Vliet A.H.M."/>
            <person name="Stringer S.C."/>
            <person name="Carter A.T."/>
            <person name="Peck M.W."/>
        </authorList>
    </citation>
    <scope>NUCLEOTIDE SEQUENCE [LARGE SCALE GENOMIC DNA]</scope>
    <source>
        <strain evidence="3 4">IFR 18/094</strain>
    </source>
</reference>
<evidence type="ECO:0000313" key="3">
    <source>
        <dbReference type="EMBL" id="NEZ47210.1"/>
    </source>
</evidence>
<accession>A0A6M0RC00</accession>
<dbReference type="Proteomes" id="UP000473885">
    <property type="component" value="Unassembled WGS sequence"/>
</dbReference>
<dbReference type="InterPro" id="IPR029149">
    <property type="entry name" value="Creatin/AminoP/Spt16_N"/>
</dbReference>
<dbReference type="GO" id="GO:0008235">
    <property type="term" value="F:metalloexopeptidase activity"/>
    <property type="evidence" value="ECO:0007669"/>
    <property type="project" value="UniProtKB-ARBA"/>
</dbReference>
<dbReference type="InterPro" id="IPR000587">
    <property type="entry name" value="Creatinase_N"/>
</dbReference>
<dbReference type="PANTHER" id="PTHR46112">
    <property type="entry name" value="AMINOPEPTIDASE"/>
    <property type="match status" value="1"/>
</dbReference>
<keyword evidence="3" id="KW-0378">Hydrolase</keyword>
<evidence type="ECO:0000313" key="4">
    <source>
        <dbReference type="Proteomes" id="UP000473885"/>
    </source>
</evidence>
<dbReference type="PRINTS" id="PR00599">
    <property type="entry name" value="MAPEPTIDASE"/>
</dbReference>
<dbReference type="InterPro" id="IPR001714">
    <property type="entry name" value="Pept_M24_MAP"/>
</dbReference>
<dbReference type="EMBL" id="SXDP01000005">
    <property type="protein sequence ID" value="NEZ47210.1"/>
    <property type="molecule type" value="Genomic_DNA"/>
</dbReference>
<gene>
    <name evidence="3" type="ORF">FDF74_08305</name>
</gene>